<sequence>MIQTLKGIRHLMTSSTMKHAVSEFNMPVPWGEIRGKVWGPDHGRPVLCLHGWADNCGTFNTLVPLLPQDFRYVAVDMAGHGLSSHRPPGVFYSFPSYVADIRRVIDALHWKKFSIIGHSMGGNVAGMFSALYPEMVESVVLLDSYGFLPTDLKEIGRVMRQGFDEMLQFEKKTEEMKERVYTHEKAVQRLMVANPTLSEQSACILLERGLAEVEGGVVFTRDFRINLKNIARVGLEQCLELQSLIQAKVLLVLADEGFEKMFSEPDQKKFTSALIQGYKDHKGIVMTVPGDHHVHLNNPERVATFVADFLQSNSSPYVSGEEVAKLSQTQTLYQHTLLHSEMCLNGHSNRVTKPKILTQYFCTI</sequence>
<proteinExistence type="evidence at transcript level"/>
<evidence type="ECO:0000256" key="2">
    <source>
        <dbReference type="ARBA" id="ARBA00022801"/>
    </source>
</evidence>
<reference evidence="4" key="1">
    <citation type="submission" date="2009-03" db="EMBL/GenBank/DDBJ databases">
        <title>Osmerus mordax full-length cDNAs.</title>
        <authorList>
            <person name="von Schalburg K."/>
            <person name="Leong J."/>
            <person name="Cooper G."/>
            <person name="Davidson W.S."/>
            <person name="Koop B.F."/>
        </authorList>
    </citation>
    <scope>NUCLEOTIDE SEQUENCE</scope>
    <source>
        <tissue evidence="4">Brain</tissue>
    </source>
</reference>
<dbReference type="Gene3D" id="3.40.50.1820">
    <property type="entry name" value="alpha/beta hydrolase"/>
    <property type="match status" value="1"/>
</dbReference>
<evidence type="ECO:0000256" key="1">
    <source>
        <dbReference type="ARBA" id="ARBA00008645"/>
    </source>
</evidence>
<feature type="domain" description="AB hydrolase-1" evidence="3">
    <location>
        <begin position="45"/>
        <end position="155"/>
    </location>
</feature>
<dbReference type="ESTHER" id="osmmo-c1bma2">
    <property type="family name" value="SERHL"/>
</dbReference>
<name>C1BMA2_OSMMO</name>
<protein>
    <submittedName>
        <fullName evidence="4">Serine hydrolase-like protein</fullName>
    </submittedName>
</protein>
<dbReference type="PANTHER" id="PTHR43798:SF14">
    <property type="entry name" value="SERINE HYDROLASE-LIKE PROTEIN DDB_G0286239"/>
    <property type="match status" value="1"/>
</dbReference>
<dbReference type="SUPFAM" id="SSF53474">
    <property type="entry name" value="alpha/beta-Hydrolases"/>
    <property type="match status" value="1"/>
</dbReference>
<dbReference type="GO" id="GO:0016787">
    <property type="term" value="F:hydrolase activity"/>
    <property type="evidence" value="ECO:0007669"/>
    <property type="project" value="UniProtKB-KW"/>
</dbReference>
<keyword evidence="2 4" id="KW-0378">Hydrolase</keyword>
<organism evidence="4">
    <name type="scientific">Osmerus mordax</name>
    <name type="common">Rainbow smelt</name>
    <name type="synonym">Atherina mordax</name>
    <dbReference type="NCBI Taxonomy" id="8014"/>
    <lineage>
        <taxon>Eukaryota</taxon>
        <taxon>Metazoa</taxon>
        <taxon>Chordata</taxon>
        <taxon>Craniata</taxon>
        <taxon>Vertebrata</taxon>
        <taxon>Euteleostomi</taxon>
        <taxon>Actinopterygii</taxon>
        <taxon>Neopterygii</taxon>
        <taxon>Teleostei</taxon>
        <taxon>Stomiati</taxon>
        <taxon>Osmeriformes</taxon>
        <taxon>Osmeridae</taxon>
        <taxon>Osmerus</taxon>
    </lineage>
</organism>
<dbReference type="InterPro" id="IPR000073">
    <property type="entry name" value="AB_hydrolase_1"/>
</dbReference>
<dbReference type="PRINTS" id="PR00111">
    <property type="entry name" value="ABHYDROLASE"/>
</dbReference>
<evidence type="ECO:0000259" key="3">
    <source>
        <dbReference type="Pfam" id="PF00561"/>
    </source>
</evidence>
<dbReference type="PANTHER" id="PTHR43798">
    <property type="entry name" value="MONOACYLGLYCEROL LIPASE"/>
    <property type="match status" value="1"/>
</dbReference>
<dbReference type="EMBL" id="BT075731">
    <property type="protein sequence ID" value="ACO10155.1"/>
    <property type="molecule type" value="mRNA"/>
</dbReference>
<comment type="similarity">
    <text evidence="1">Belongs to the AB hydrolase superfamily.</text>
</comment>
<accession>C1BMA2</accession>
<dbReference type="GO" id="GO:0016020">
    <property type="term" value="C:membrane"/>
    <property type="evidence" value="ECO:0007669"/>
    <property type="project" value="TreeGrafter"/>
</dbReference>
<dbReference type="InterPro" id="IPR050266">
    <property type="entry name" value="AB_hydrolase_sf"/>
</dbReference>
<dbReference type="Pfam" id="PF00561">
    <property type="entry name" value="Abhydrolase_1"/>
    <property type="match status" value="1"/>
</dbReference>
<dbReference type="InterPro" id="IPR029058">
    <property type="entry name" value="AB_hydrolase_fold"/>
</dbReference>
<dbReference type="AlphaFoldDB" id="C1BMA2"/>
<gene>
    <name evidence="4" type="primary">SERHL</name>
</gene>
<evidence type="ECO:0000313" key="4">
    <source>
        <dbReference type="EMBL" id="ACO10155.1"/>
    </source>
</evidence>